<organism evidence="2 3">
    <name type="scientific">Ktedonobacter racemifer DSM 44963</name>
    <dbReference type="NCBI Taxonomy" id="485913"/>
    <lineage>
        <taxon>Bacteria</taxon>
        <taxon>Bacillati</taxon>
        <taxon>Chloroflexota</taxon>
        <taxon>Ktedonobacteria</taxon>
        <taxon>Ktedonobacterales</taxon>
        <taxon>Ktedonobacteraceae</taxon>
        <taxon>Ktedonobacter</taxon>
    </lineage>
</organism>
<gene>
    <name evidence="2" type="ORF">Krac_0440</name>
</gene>
<dbReference type="OrthoDB" id="9925493at2"/>
<comment type="caution">
    <text evidence="2">The sequence shown here is derived from an EMBL/GenBank/DDBJ whole genome shotgun (WGS) entry which is preliminary data.</text>
</comment>
<evidence type="ECO:0000313" key="2">
    <source>
        <dbReference type="EMBL" id="EFH79915.1"/>
    </source>
</evidence>
<keyword evidence="3" id="KW-1185">Reference proteome</keyword>
<dbReference type="EMBL" id="ADVG01000005">
    <property type="protein sequence ID" value="EFH79915.1"/>
    <property type="molecule type" value="Genomic_DNA"/>
</dbReference>
<sequence>MSTNQADSQQSVELTRQSISGERQPLLSKRNTTRLAIISLLLFSFVMVYYLGFASGVYYASRHQTPAVPSASEYSYPALAVSNPPETPQAGLPYTARSVYGAILASGQKTHDVKYTNGWLCCVSYEPEGKMVFWSDTYELDVVEIAVFATPAEARQVASDLIKNSAGFSALSQNLCLFYYRSSISKEHIAKYMTVINQVCQ</sequence>
<keyword evidence="1" id="KW-0472">Membrane</keyword>
<keyword evidence="1" id="KW-0812">Transmembrane</keyword>
<name>D6U7Q4_KTERA</name>
<feature type="transmembrane region" description="Helical" evidence="1">
    <location>
        <begin position="35"/>
        <end position="60"/>
    </location>
</feature>
<proteinExistence type="predicted"/>
<dbReference type="InParanoid" id="D6U7Q4"/>
<evidence type="ECO:0000313" key="3">
    <source>
        <dbReference type="Proteomes" id="UP000004508"/>
    </source>
</evidence>
<reference evidence="2 3" key="1">
    <citation type="journal article" date="2011" name="Stand. Genomic Sci.">
        <title>Non-contiguous finished genome sequence and contextual data of the filamentous soil bacterium Ktedonobacter racemifer type strain (SOSP1-21).</title>
        <authorList>
            <person name="Chang Y.J."/>
            <person name="Land M."/>
            <person name="Hauser L."/>
            <person name="Chertkov O."/>
            <person name="Del Rio T.G."/>
            <person name="Nolan M."/>
            <person name="Copeland A."/>
            <person name="Tice H."/>
            <person name="Cheng J.F."/>
            <person name="Lucas S."/>
            <person name="Han C."/>
            <person name="Goodwin L."/>
            <person name="Pitluck S."/>
            <person name="Ivanova N."/>
            <person name="Ovchinikova G."/>
            <person name="Pati A."/>
            <person name="Chen A."/>
            <person name="Palaniappan K."/>
            <person name="Mavromatis K."/>
            <person name="Liolios K."/>
            <person name="Brettin T."/>
            <person name="Fiebig A."/>
            <person name="Rohde M."/>
            <person name="Abt B."/>
            <person name="Goker M."/>
            <person name="Detter J.C."/>
            <person name="Woyke T."/>
            <person name="Bristow J."/>
            <person name="Eisen J.A."/>
            <person name="Markowitz V."/>
            <person name="Hugenholtz P."/>
            <person name="Kyrpides N.C."/>
            <person name="Klenk H.P."/>
            <person name="Lapidus A."/>
        </authorList>
    </citation>
    <scope>NUCLEOTIDE SEQUENCE [LARGE SCALE GENOMIC DNA]</scope>
    <source>
        <strain evidence="3">DSM 44963</strain>
    </source>
</reference>
<dbReference type="RefSeq" id="WP_007922106.1">
    <property type="nucleotide sequence ID" value="NZ_ADVG01000005.1"/>
</dbReference>
<accession>D6U7Q4</accession>
<keyword evidence="1" id="KW-1133">Transmembrane helix</keyword>
<protein>
    <submittedName>
        <fullName evidence="2">Uncharacterized protein</fullName>
    </submittedName>
</protein>
<evidence type="ECO:0000256" key="1">
    <source>
        <dbReference type="SAM" id="Phobius"/>
    </source>
</evidence>
<dbReference type="Proteomes" id="UP000004508">
    <property type="component" value="Unassembled WGS sequence"/>
</dbReference>
<dbReference type="AlphaFoldDB" id="D6U7Q4"/>